<organism evidence="2 3">
    <name type="scientific">Tupaia chinensis</name>
    <name type="common">Chinese tree shrew</name>
    <name type="synonym">Tupaia belangeri chinensis</name>
    <dbReference type="NCBI Taxonomy" id="246437"/>
    <lineage>
        <taxon>Eukaryota</taxon>
        <taxon>Metazoa</taxon>
        <taxon>Chordata</taxon>
        <taxon>Craniata</taxon>
        <taxon>Vertebrata</taxon>
        <taxon>Euteleostomi</taxon>
        <taxon>Mammalia</taxon>
        <taxon>Eutheria</taxon>
        <taxon>Euarchontoglires</taxon>
        <taxon>Scandentia</taxon>
        <taxon>Tupaiidae</taxon>
        <taxon>Tupaia</taxon>
    </lineage>
</organism>
<reference evidence="3" key="2">
    <citation type="journal article" date="2013" name="Nat. Commun.">
        <title>Genome of the Chinese tree shrew.</title>
        <authorList>
            <person name="Fan Y."/>
            <person name="Huang Z.Y."/>
            <person name="Cao C.C."/>
            <person name="Chen C.S."/>
            <person name="Chen Y.X."/>
            <person name="Fan D.D."/>
            <person name="He J."/>
            <person name="Hou H.L."/>
            <person name="Hu L."/>
            <person name="Hu X.T."/>
            <person name="Jiang X.T."/>
            <person name="Lai R."/>
            <person name="Lang Y.S."/>
            <person name="Liang B."/>
            <person name="Liao S.G."/>
            <person name="Mu D."/>
            <person name="Ma Y.Y."/>
            <person name="Niu Y.Y."/>
            <person name="Sun X.Q."/>
            <person name="Xia J.Q."/>
            <person name="Xiao J."/>
            <person name="Xiong Z.Q."/>
            <person name="Xu L."/>
            <person name="Yang L."/>
            <person name="Zhang Y."/>
            <person name="Zhao W."/>
            <person name="Zhao X.D."/>
            <person name="Zheng Y.T."/>
            <person name="Zhou J.M."/>
            <person name="Zhu Y.B."/>
            <person name="Zhang G.J."/>
            <person name="Wang J."/>
            <person name="Yao Y.G."/>
        </authorList>
    </citation>
    <scope>NUCLEOTIDE SEQUENCE [LARGE SCALE GENOMIC DNA]</scope>
</reference>
<gene>
    <name evidence="2" type="ORF">TREES_T100016816</name>
</gene>
<dbReference type="EMBL" id="KB320530">
    <property type="protein sequence ID" value="ELW69483.1"/>
    <property type="molecule type" value="Genomic_DNA"/>
</dbReference>
<feature type="compositionally biased region" description="Basic and acidic residues" evidence="1">
    <location>
        <begin position="133"/>
        <end position="150"/>
    </location>
</feature>
<protein>
    <submittedName>
        <fullName evidence="2">Uncharacterized protein</fullName>
    </submittedName>
</protein>
<evidence type="ECO:0000256" key="1">
    <source>
        <dbReference type="SAM" id="MobiDB-lite"/>
    </source>
</evidence>
<evidence type="ECO:0000313" key="2">
    <source>
        <dbReference type="EMBL" id="ELW69483.1"/>
    </source>
</evidence>
<dbReference type="AlphaFoldDB" id="L9L3G8"/>
<name>L9L3G8_TUPCH</name>
<accession>L9L3G8</accession>
<evidence type="ECO:0000313" key="3">
    <source>
        <dbReference type="Proteomes" id="UP000011518"/>
    </source>
</evidence>
<reference evidence="3" key="1">
    <citation type="submission" date="2012-07" db="EMBL/GenBank/DDBJ databases">
        <title>Genome of the Chinese tree shrew, a rising model animal genetically related to primates.</title>
        <authorList>
            <person name="Zhang G."/>
            <person name="Fan Y."/>
            <person name="Yao Y."/>
            <person name="Huang Z."/>
        </authorList>
    </citation>
    <scope>NUCLEOTIDE SEQUENCE [LARGE SCALE GENOMIC DNA]</scope>
</reference>
<feature type="region of interest" description="Disordered" evidence="1">
    <location>
        <begin position="99"/>
        <end position="150"/>
    </location>
</feature>
<sequence length="150" mass="16555">MAREPPRLCSARNPRTLRCKEGVDAQIYTALLPPAPGAHSQAWLLQEAEQCSEERHFTAVTVTLLASFLNQRIPDSQGLNPGKKSGLLLFTAPLSQLGPGDLTGEMPHQGDLRKAAFGVQRGPLQTRYAQQDRWQKSLEEEPQDSEAKLP</sequence>
<keyword evidence="3" id="KW-1185">Reference proteome</keyword>
<proteinExistence type="predicted"/>
<dbReference type="Proteomes" id="UP000011518">
    <property type="component" value="Unassembled WGS sequence"/>
</dbReference>
<dbReference type="InParanoid" id="L9L3G8"/>